<name>A0A177W9W8_BATDL</name>
<dbReference type="OrthoDB" id="10644019at2759"/>
<dbReference type="EMBL" id="DS022300">
    <property type="protein sequence ID" value="OAJ36576.1"/>
    <property type="molecule type" value="Genomic_DNA"/>
</dbReference>
<feature type="chain" id="PRO_5008077410" evidence="1">
    <location>
        <begin position="22"/>
        <end position="221"/>
    </location>
</feature>
<evidence type="ECO:0000313" key="3">
    <source>
        <dbReference type="Proteomes" id="UP000077115"/>
    </source>
</evidence>
<organism evidence="2 3">
    <name type="scientific">Batrachochytrium dendrobatidis (strain JEL423)</name>
    <dbReference type="NCBI Taxonomy" id="403673"/>
    <lineage>
        <taxon>Eukaryota</taxon>
        <taxon>Fungi</taxon>
        <taxon>Fungi incertae sedis</taxon>
        <taxon>Chytridiomycota</taxon>
        <taxon>Chytridiomycota incertae sedis</taxon>
        <taxon>Chytridiomycetes</taxon>
        <taxon>Rhizophydiales</taxon>
        <taxon>Rhizophydiales incertae sedis</taxon>
        <taxon>Batrachochytrium</taxon>
    </lineage>
</organism>
<sequence>MRPLALFLFIFYSVISVGVLAFPMPYNDENQVYLYTRSVYGDTGATLDAMPFLQKRGIALWWEEQKLKFNKWRNDRYNRKADQSKYDLIKNQIDLNKQLEKDGLGELKVIPGSEGFPTGQMMGPMGPMGPDMGPMGPDMGPMGPGPMGPDMGPMGPDMGPMGPGPMGPDMGPMGPGPMGPDMGPMMGPGPSDLSLSSMTSMPHLKCIPRSYYMGGGPDLNI</sequence>
<dbReference type="Proteomes" id="UP000077115">
    <property type="component" value="Unassembled WGS sequence"/>
</dbReference>
<keyword evidence="1" id="KW-0732">Signal</keyword>
<dbReference type="AlphaFoldDB" id="A0A177W9W8"/>
<reference evidence="2 3" key="1">
    <citation type="submission" date="2006-10" db="EMBL/GenBank/DDBJ databases">
        <title>The Genome Sequence of Batrachochytrium dendrobatidis JEL423.</title>
        <authorList>
            <consortium name="The Broad Institute Genome Sequencing Platform"/>
            <person name="Birren B."/>
            <person name="Lander E."/>
            <person name="Galagan J."/>
            <person name="Cuomo C."/>
            <person name="Devon K."/>
            <person name="Jaffe D."/>
            <person name="Butler J."/>
            <person name="Alvarez P."/>
            <person name="Gnerre S."/>
            <person name="Grabherr M."/>
            <person name="Kleber M."/>
            <person name="Mauceli E."/>
            <person name="Brockman W."/>
            <person name="Young S."/>
            <person name="LaButti K."/>
            <person name="Sykes S."/>
            <person name="DeCaprio D."/>
            <person name="Crawford M."/>
            <person name="Koehrsen M."/>
            <person name="Engels R."/>
            <person name="Montgomery P."/>
            <person name="Pearson M."/>
            <person name="Howarth C."/>
            <person name="Larson L."/>
            <person name="White J."/>
            <person name="O'Leary S."/>
            <person name="Kodira C."/>
            <person name="Zeng Q."/>
            <person name="Yandava C."/>
            <person name="Alvarado L."/>
            <person name="Longcore J."/>
            <person name="James T."/>
        </authorList>
    </citation>
    <scope>NUCLEOTIDE SEQUENCE [LARGE SCALE GENOMIC DNA]</scope>
    <source>
        <strain evidence="2 3">JEL423</strain>
    </source>
</reference>
<proteinExistence type="predicted"/>
<feature type="signal peptide" evidence="1">
    <location>
        <begin position="1"/>
        <end position="21"/>
    </location>
</feature>
<gene>
    <name evidence="2" type="ORF">BDEG_20739</name>
</gene>
<dbReference type="VEuPathDB" id="FungiDB:BDEG_20739"/>
<protein>
    <submittedName>
        <fullName evidence="2">Uncharacterized protein</fullName>
    </submittedName>
</protein>
<evidence type="ECO:0000256" key="1">
    <source>
        <dbReference type="SAM" id="SignalP"/>
    </source>
</evidence>
<accession>A0A177W9W8</accession>
<reference evidence="2 3" key="2">
    <citation type="submission" date="2016-05" db="EMBL/GenBank/DDBJ databases">
        <title>Lineage-specific infection strategies underlie the spectrum of fungal disease in amphibians.</title>
        <authorList>
            <person name="Cuomo C.A."/>
            <person name="Farrer R.A."/>
            <person name="James T."/>
            <person name="Longcore J."/>
            <person name="Birren B."/>
        </authorList>
    </citation>
    <scope>NUCLEOTIDE SEQUENCE [LARGE SCALE GENOMIC DNA]</scope>
    <source>
        <strain evidence="2 3">JEL423</strain>
    </source>
</reference>
<evidence type="ECO:0000313" key="2">
    <source>
        <dbReference type="EMBL" id="OAJ36576.1"/>
    </source>
</evidence>